<dbReference type="Pfam" id="PF05970">
    <property type="entry name" value="PIF1"/>
    <property type="match status" value="1"/>
</dbReference>
<reference evidence="6" key="1">
    <citation type="submission" date="2018-11" db="EMBL/GenBank/DDBJ databases">
        <authorList>
            <person name="Alioto T."/>
            <person name="Alioto T."/>
        </authorList>
    </citation>
    <scope>NUCLEOTIDE SEQUENCE</scope>
</reference>
<evidence type="ECO:0000256" key="1">
    <source>
        <dbReference type="RuleBase" id="RU363044"/>
    </source>
</evidence>
<dbReference type="GO" id="GO:0006281">
    <property type="term" value="P:DNA repair"/>
    <property type="evidence" value="ECO:0007669"/>
    <property type="project" value="UniProtKB-KW"/>
</dbReference>
<accession>A0A8B6DZ91</accession>
<keyword evidence="1" id="KW-0547">Nucleotide-binding</keyword>
<dbReference type="Gene3D" id="3.60.10.10">
    <property type="entry name" value="Endonuclease/exonuclease/phosphatase"/>
    <property type="match status" value="1"/>
</dbReference>
<feature type="domain" description="Helitron helicase-like" evidence="5">
    <location>
        <begin position="55"/>
        <end position="170"/>
    </location>
</feature>
<feature type="domain" description="DNA helicase Pif1-like DEAD-box helicase" evidence="4">
    <location>
        <begin position="646"/>
        <end position="813"/>
    </location>
</feature>
<proteinExistence type="inferred from homology"/>
<evidence type="ECO:0000313" key="7">
    <source>
        <dbReference type="Proteomes" id="UP000596742"/>
    </source>
</evidence>
<organism evidence="6 7">
    <name type="scientific">Mytilus galloprovincialis</name>
    <name type="common">Mediterranean mussel</name>
    <dbReference type="NCBI Taxonomy" id="29158"/>
    <lineage>
        <taxon>Eukaryota</taxon>
        <taxon>Metazoa</taxon>
        <taxon>Spiralia</taxon>
        <taxon>Lophotrochozoa</taxon>
        <taxon>Mollusca</taxon>
        <taxon>Bivalvia</taxon>
        <taxon>Autobranchia</taxon>
        <taxon>Pteriomorphia</taxon>
        <taxon>Mytilida</taxon>
        <taxon>Mytiloidea</taxon>
        <taxon>Mytilidae</taxon>
        <taxon>Mytilinae</taxon>
        <taxon>Mytilus</taxon>
    </lineage>
</organism>
<comment type="catalytic activity">
    <reaction evidence="1">
        <text>ATP + H2O = ADP + phosphate + H(+)</text>
        <dbReference type="Rhea" id="RHEA:13065"/>
        <dbReference type="ChEBI" id="CHEBI:15377"/>
        <dbReference type="ChEBI" id="CHEBI:15378"/>
        <dbReference type="ChEBI" id="CHEBI:30616"/>
        <dbReference type="ChEBI" id="CHEBI:43474"/>
        <dbReference type="ChEBI" id="CHEBI:456216"/>
        <dbReference type="EC" id="5.6.2.3"/>
    </reaction>
</comment>
<dbReference type="Pfam" id="PF14214">
    <property type="entry name" value="Helitron_like_N"/>
    <property type="match status" value="1"/>
</dbReference>
<evidence type="ECO:0000259" key="4">
    <source>
        <dbReference type="Pfam" id="PF05970"/>
    </source>
</evidence>
<evidence type="ECO:0000256" key="2">
    <source>
        <dbReference type="SAM" id="MobiDB-lite"/>
    </source>
</evidence>
<dbReference type="EMBL" id="UYJE01004245">
    <property type="protein sequence ID" value="VDI26388.1"/>
    <property type="molecule type" value="Genomic_DNA"/>
</dbReference>
<dbReference type="GO" id="GO:0043139">
    <property type="term" value="F:5'-3' DNA helicase activity"/>
    <property type="evidence" value="ECO:0007669"/>
    <property type="project" value="UniProtKB-EC"/>
</dbReference>
<dbReference type="Proteomes" id="UP000596742">
    <property type="component" value="Unassembled WGS sequence"/>
</dbReference>
<dbReference type="InterPro" id="IPR051055">
    <property type="entry name" value="PIF1_helicase"/>
</dbReference>
<evidence type="ECO:0000259" key="3">
    <source>
        <dbReference type="Pfam" id="PF03372"/>
    </source>
</evidence>
<dbReference type="GO" id="GO:0005524">
    <property type="term" value="F:ATP binding"/>
    <property type="evidence" value="ECO:0007669"/>
    <property type="project" value="UniProtKB-KW"/>
</dbReference>
<keyword evidence="1" id="KW-0378">Hydrolase</keyword>
<keyword evidence="1" id="KW-0233">DNA recombination</keyword>
<feature type="compositionally biased region" description="Polar residues" evidence="2">
    <location>
        <begin position="593"/>
        <end position="607"/>
    </location>
</feature>
<dbReference type="GO" id="GO:0006310">
    <property type="term" value="P:DNA recombination"/>
    <property type="evidence" value="ECO:0007669"/>
    <property type="project" value="UniProtKB-KW"/>
</dbReference>
<dbReference type="OrthoDB" id="6781885at2759"/>
<dbReference type="InterPro" id="IPR025476">
    <property type="entry name" value="Helitron_helicase-like"/>
</dbReference>
<gene>
    <name evidence="6" type="ORF">MGAL_10B034848</name>
</gene>
<keyword evidence="1" id="KW-0347">Helicase</keyword>
<comment type="caution">
    <text evidence="6">The sequence shown here is derived from an EMBL/GenBank/DDBJ whole genome shotgun (WGS) entry which is preliminary data.</text>
</comment>
<dbReference type="PANTHER" id="PTHR47642:SF8">
    <property type="entry name" value="ATP-DEPENDENT DNA HELICASE"/>
    <property type="match status" value="1"/>
</dbReference>
<feature type="region of interest" description="Disordered" evidence="2">
    <location>
        <begin position="457"/>
        <end position="481"/>
    </location>
</feature>
<feature type="region of interest" description="Disordered" evidence="2">
    <location>
        <begin position="576"/>
        <end position="631"/>
    </location>
</feature>
<dbReference type="InterPro" id="IPR010285">
    <property type="entry name" value="DNA_helicase_pif1-like_DEAD"/>
</dbReference>
<keyword evidence="1" id="KW-0234">DNA repair</keyword>
<keyword evidence="1" id="KW-0227">DNA damage</keyword>
<dbReference type="Gene3D" id="3.40.50.300">
    <property type="entry name" value="P-loop containing nucleotide triphosphate hydrolases"/>
    <property type="match status" value="1"/>
</dbReference>
<evidence type="ECO:0000259" key="5">
    <source>
        <dbReference type="Pfam" id="PF14214"/>
    </source>
</evidence>
<dbReference type="GO" id="GO:0000723">
    <property type="term" value="P:telomere maintenance"/>
    <property type="evidence" value="ECO:0007669"/>
    <property type="project" value="InterPro"/>
</dbReference>
<dbReference type="InterPro" id="IPR005135">
    <property type="entry name" value="Endo/exonuclease/phosphatase"/>
</dbReference>
<dbReference type="SUPFAM" id="SSF52540">
    <property type="entry name" value="P-loop containing nucleoside triphosphate hydrolases"/>
    <property type="match status" value="2"/>
</dbReference>
<dbReference type="EC" id="5.6.2.3" evidence="1"/>
<comment type="cofactor">
    <cofactor evidence="1">
        <name>Mg(2+)</name>
        <dbReference type="ChEBI" id="CHEBI:18420"/>
    </cofactor>
</comment>
<keyword evidence="1" id="KW-0067">ATP-binding</keyword>
<dbReference type="GO" id="GO:0016787">
    <property type="term" value="F:hydrolase activity"/>
    <property type="evidence" value="ECO:0007669"/>
    <property type="project" value="UniProtKB-KW"/>
</dbReference>
<dbReference type="Pfam" id="PF03372">
    <property type="entry name" value="Exo_endo_phos"/>
    <property type="match status" value="1"/>
</dbReference>
<name>A0A8B6DZ91_MYTGA</name>
<dbReference type="PANTHER" id="PTHR47642">
    <property type="entry name" value="ATP-DEPENDENT DNA HELICASE"/>
    <property type="match status" value="1"/>
</dbReference>
<sequence length="1198" mass="136367">MSYIFYALYATEKKQVDDAISIAVRKARKQDITAGQLKDPGRLKEIIVKDQAFQFLQQVRGSPSYWQHAQFELLALVRSKGPFTWFLTLSCADTKWPETVQSIAAQKGRIISDEEVKNMSSGEVHQWLRKNPITAARQFDHRLQSFFKNVILSKMEPLGKVTCYFQRTEFHLPNPDDPLYEHVNEKQRHSHSVACKKKSNSCRFHYPKPPSNRTIIASAKPESNDTVGNIKIQDATTLLASVLNTLEKIEDPDKYSVDELLQHAGITSDIYHQCLSLSKCKTVVLKRTPAERNINYYNPDILQLWEANMDLQFVCDAYACISYIVAYVTKDEKEMSQMLKLAASEMRNADVKTRLKHIGYVFLGNREISAQEAAYRLLGIPLKRCNTKVVWIPTDFKENRISILKSQNLLDDLEDDSTDVYCKSIVDKYAIRPFIPIFSNTCLAQFASMYDRATSQSKSFTNDESENEQDPSLPETDVHQELPKIITLQDTDVIMKKRTNPAVPRWHVVSENKNPEKYYHQQLLLFVPWRREEEDLLKENTFYEESYNDMLTILNENKNHIAEYASLVSQAVEQFQENGPPQHAWDMLDPEGNLQNMQDSENRQNSNDDNDEEQSVRPQLHRSSITSSVRKHEISDNELQEIICSLNHEQMQLFRHIYDWCLQYKMGLSPNPFHIFLSGGAGTGKSRLIKAIYHQVSRTLQTSGQDPDHPCIKLTAPTGCAAFNIGGSTIHSALKLPVKGGYYSLRGNPSMLATFQSKYENLLILVIDEVSMLGRKAFAHVHKRLQEIKNVEGTDKIFGGVCVLAVGDMFQIIKNLDVNDGLVNGATGLLLDLIYNQNAQPPSLPKCVIVRFDDPSSGLLTQQASTISLNNYPQGTPIYPIEVQEHVGRSETSPQITRIQLPLVLCFACTIHKIQGATLKNVVMSCSNIRQPGMMYVACSRVTTLSGLHLLDFKPESIKASASTKEEMTRLRTEMKLQTFYDQLEKDPTCLRVLLFNIRSVQNKENHINSDPYLGSVDIMILTETWKKNKTDINVPQFHYQYHSVRTENRGGGVSVLSQTPMIPIQMQVSSDVCDAIVLQYKRDSAKINIIAVYRPPSCTFEKFMRWLTKILTSINRDIPTLIAGDFNINLLETSAAYRGLHVFMNHIHFKQVINTATHQLGGLLDHLWINSGVTVSQQMLARSPYSDHFQIFADLQL</sequence>
<dbReference type="InterPro" id="IPR027417">
    <property type="entry name" value="P-loop_NTPase"/>
</dbReference>
<dbReference type="InterPro" id="IPR036691">
    <property type="entry name" value="Endo/exonu/phosph_ase_sf"/>
</dbReference>
<protein>
    <recommendedName>
        <fullName evidence="1">ATP-dependent DNA helicase</fullName>
        <ecNumber evidence="1">5.6.2.3</ecNumber>
    </recommendedName>
</protein>
<comment type="similarity">
    <text evidence="1">Belongs to the helicase family.</text>
</comment>
<evidence type="ECO:0000313" key="6">
    <source>
        <dbReference type="EMBL" id="VDI26388.1"/>
    </source>
</evidence>
<dbReference type="SUPFAM" id="SSF56219">
    <property type="entry name" value="DNase I-like"/>
    <property type="match status" value="1"/>
</dbReference>
<dbReference type="AlphaFoldDB" id="A0A8B6DZ91"/>
<feature type="domain" description="Endonuclease/exonuclease/phosphatase" evidence="3">
    <location>
        <begin position="1014"/>
        <end position="1189"/>
    </location>
</feature>
<keyword evidence="7" id="KW-1185">Reference proteome</keyword>